<feature type="region of interest" description="Disordered" evidence="1">
    <location>
        <begin position="103"/>
        <end position="232"/>
    </location>
</feature>
<gene>
    <name evidence="2" type="ORF">NDU88_001583</name>
</gene>
<feature type="compositionally biased region" description="Basic and acidic residues" evidence="1">
    <location>
        <begin position="112"/>
        <end position="125"/>
    </location>
</feature>
<evidence type="ECO:0000313" key="2">
    <source>
        <dbReference type="EMBL" id="KAJ1197729.1"/>
    </source>
</evidence>
<organism evidence="2 3">
    <name type="scientific">Pleurodeles waltl</name>
    <name type="common">Iberian ribbed newt</name>
    <dbReference type="NCBI Taxonomy" id="8319"/>
    <lineage>
        <taxon>Eukaryota</taxon>
        <taxon>Metazoa</taxon>
        <taxon>Chordata</taxon>
        <taxon>Craniata</taxon>
        <taxon>Vertebrata</taxon>
        <taxon>Euteleostomi</taxon>
        <taxon>Amphibia</taxon>
        <taxon>Batrachia</taxon>
        <taxon>Caudata</taxon>
        <taxon>Salamandroidea</taxon>
        <taxon>Salamandridae</taxon>
        <taxon>Pleurodelinae</taxon>
        <taxon>Pleurodeles</taxon>
    </lineage>
</organism>
<feature type="compositionally biased region" description="Basic and acidic residues" evidence="1">
    <location>
        <begin position="197"/>
        <end position="217"/>
    </location>
</feature>
<name>A0AAV7VAT6_PLEWA</name>
<evidence type="ECO:0000313" key="3">
    <source>
        <dbReference type="Proteomes" id="UP001066276"/>
    </source>
</evidence>
<dbReference type="Proteomes" id="UP001066276">
    <property type="component" value="Chromosome 2_1"/>
</dbReference>
<reference evidence="2" key="1">
    <citation type="journal article" date="2022" name="bioRxiv">
        <title>Sequencing and chromosome-scale assembly of the giantPleurodeles waltlgenome.</title>
        <authorList>
            <person name="Brown T."/>
            <person name="Elewa A."/>
            <person name="Iarovenko S."/>
            <person name="Subramanian E."/>
            <person name="Araus A.J."/>
            <person name="Petzold A."/>
            <person name="Susuki M."/>
            <person name="Suzuki K.-i.T."/>
            <person name="Hayashi T."/>
            <person name="Toyoda A."/>
            <person name="Oliveira C."/>
            <person name="Osipova E."/>
            <person name="Leigh N.D."/>
            <person name="Simon A."/>
            <person name="Yun M.H."/>
        </authorList>
    </citation>
    <scope>NUCLEOTIDE SEQUENCE</scope>
    <source>
        <strain evidence="2">20211129_DDA</strain>
        <tissue evidence="2">Liver</tissue>
    </source>
</reference>
<proteinExistence type="predicted"/>
<keyword evidence="3" id="KW-1185">Reference proteome</keyword>
<comment type="caution">
    <text evidence="2">The sequence shown here is derived from an EMBL/GenBank/DDBJ whole genome shotgun (WGS) entry which is preliminary data.</text>
</comment>
<feature type="compositionally biased region" description="Basic and acidic residues" evidence="1">
    <location>
        <begin position="136"/>
        <end position="154"/>
    </location>
</feature>
<dbReference type="AlphaFoldDB" id="A0AAV7VAT6"/>
<accession>A0AAV7VAT6</accession>
<sequence length="232" mass="25741">MKDPPGGLPECLEIRGTPTGLNQWRIPTLGGLPDDTGGCGDPSDLSWKERLDRGRHRDLAPGPELPHLNEALAQNQKGPLDPIFQLTRQYYRRLREKANGAHLLPCRGGSRQRLEHSRPVRRVDQAEDTWQWIDMHPQEDSPRSHESSQSERQKKTNHSRASGVDTPSPTEMLKERQKAMEAAASLGSPGTGSYKLTQDDHEHLGSEAESELSHSSDRIGPNVTPGTSDCII</sequence>
<protein>
    <submittedName>
        <fullName evidence="2">Uncharacterized protein</fullName>
    </submittedName>
</protein>
<dbReference type="EMBL" id="JANPWB010000003">
    <property type="protein sequence ID" value="KAJ1197729.1"/>
    <property type="molecule type" value="Genomic_DNA"/>
</dbReference>
<evidence type="ECO:0000256" key="1">
    <source>
        <dbReference type="SAM" id="MobiDB-lite"/>
    </source>
</evidence>